<dbReference type="EMBL" id="CP002683">
    <property type="protein sequence ID" value="AEH45144.1"/>
    <property type="molecule type" value="Genomic_DNA"/>
</dbReference>
<dbReference type="HOGENOM" id="CLU_162083_0_0_0"/>
<dbReference type="RefSeq" id="WP_013907886.1">
    <property type="nucleotide sequence ID" value="NC_015681.1"/>
</dbReference>
<dbReference type="STRING" id="667014.Thein_1277"/>
<dbReference type="InParanoid" id="F8A916"/>
<dbReference type="PaxDb" id="667014-Thein_1277"/>
<gene>
    <name evidence="1" type="ordered locus">Thein_1277</name>
</gene>
<dbReference type="InterPro" id="IPR025427">
    <property type="entry name" value="DUF4160"/>
</dbReference>
<dbReference type="Pfam" id="PF13711">
    <property type="entry name" value="DUF4160"/>
    <property type="match status" value="1"/>
</dbReference>
<evidence type="ECO:0008006" key="3">
    <source>
        <dbReference type="Google" id="ProtNLM"/>
    </source>
</evidence>
<dbReference type="AlphaFoldDB" id="F8A916"/>
<dbReference type="KEGG" id="tid:Thein_1277"/>
<reference evidence="2" key="1">
    <citation type="submission" date="2011-04" db="EMBL/GenBank/DDBJ databases">
        <title>The complete genome of Thermodesulfatator indicus DSM 15286.</title>
        <authorList>
            <person name="Lucas S."/>
            <person name="Copeland A."/>
            <person name="Lapidus A."/>
            <person name="Bruce D."/>
            <person name="Goodwin L."/>
            <person name="Pitluck S."/>
            <person name="Peters L."/>
            <person name="Kyrpides N."/>
            <person name="Mavromatis K."/>
            <person name="Pagani I."/>
            <person name="Ivanova N."/>
            <person name="Saunders L."/>
            <person name="Detter J.C."/>
            <person name="Tapia R."/>
            <person name="Han C."/>
            <person name="Land M."/>
            <person name="Hauser L."/>
            <person name="Markowitz V."/>
            <person name="Cheng J.-F."/>
            <person name="Hugenholtz P."/>
            <person name="Woyke T."/>
            <person name="Wu D."/>
            <person name="Spring S."/>
            <person name="Schroeder M."/>
            <person name="Brambilla E."/>
            <person name="Klenk H.-P."/>
            <person name="Eisen J.A."/>
        </authorList>
    </citation>
    <scope>NUCLEOTIDE SEQUENCE [LARGE SCALE GENOMIC DNA]</scope>
    <source>
        <strain evidence="2">DSM 15286 / JCM 11887 / CIR29812</strain>
    </source>
</reference>
<sequence>MPYISIFFGIIIRMFYNEHDPPHFHAYYQGLDGIFDLKGNLIKGNIEKSKTALKLIKEWAELHKKELEENWERIKKGESLRKIEPLK</sequence>
<proteinExistence type="predicted"/>
<organism evidence="1 2">
    <name type="scientific">Thermodesulfatator indicus (strain DSM 15286 / JCM 11887 / CIR29812)</name>
    <dbReference type="NCBI Taxonomy" id="667014"/>
    <lineage>
        <taxon>Bacteria</taxon>
        <taxon>Pseudomonadati</taxon>
        <taxon>Thermodesulfobacteriota</taxon>
        <taxon>Thermodesulfobacteria</taxon>
        <taxon>Thermodesulfobacteriales</taxon>
        <taxon>Thermodesulfatatoraceae</taxon>
        <taxon>Thermodesulfatator</taxon>
    </lineage>
</organism>
<reference evidence="1 2" key="2">
    <citation type="journal article" date="2012" name="Stand. Genomic Sci.">
        <title>Complete genome sequence of the thermophilic sulfate-reducing ocean bacterium Thermodesulfatator indicus type strain (CIR29812(T)).</title>
        <authorList>
            <person name="Anderson I."/>
            <person name="Saunders E."/>
            <person name="Lapidus A."/>
            <person name="Nolan M."/>
            <person name="Lucas S."/>
            <person name="Tice H."/>
            <person name="Del Rio T.G."/>
            <person name="Cheng J.F."/>
            <person name="Han C."/>
            <person name="Tapia R."/>
            <person name="Goodwin L.A."/>
            <person name="Pitluck S."/>
            <person name="Liolios K."/>
            <person name="Mavromatis K."/>
            <person name="Pagani I."/>
            <person name="Ivanova N."/>
            <person name="Mikhailova N."/>
            <person name="Pati A."/>
            <person name="Chen A."/>
            <person name="Palaniappan K."/>
            <person name="Land M."/>
            <person name="Hauser L."/>
            <person name="Jeffries C.D."/>
            <person name="Chang Y.J."/>
            <person name="Brambilla E.M."/>
            <person name="Rohde M."/>
            <person name="Spring S."/>
            <person name="Goker M."/>
            <person name="Detter J.C."/>
            <person name="Woyke T."/>
            <person name="Bristow J."/>
            <person name="Eisen J.A."/>
            <person name="Markowitz V."/>
            <person name="Hugenholtz P."/>
            <person name="Kyrpides N.C."/>
            <person name="Klenk H.P."/>
        </authorList>
    </citation>
    <scope>NUCLEOTIDE SEQUENCE [LARGE SCALE GENOMIC DNA]</scope>
    <source>
        <strain evidence="2">DSM 15286 / JCM 11887 / CIR29812</strain>
    </source>
</reference>
<accession>F8A916</accession>
<evidence type="ECO:0000313" key="1">
    <source>
        <dbReference type="EMBL" id="AEH45144.1"/>
    </source>
</evidence>
<keyword evidence="2" id="KW-1185">Reference proteome</keyword>
<dbReference type="OrthoDB" id="122670at2"/>
<protein>
    <recommendedName>
        <fullName evidence="3">Transcriptional regulator</fullName>
    </recommendedName>
</protein>
<dbReference type="eggNOG" id="ENOG5030IAQ">
    <property type="taxonomic scope" value="Bacteria"/>
</dbReference>
<evidence type="ECO:0000313" key="2">
    <source>
        <dbReference type="Proteomes" id="UP000006793"/>
    </source>
</evidence>
<name>F8A916_THEID</name>
<dbReference type="Proteomes" id="UP000006793">
    <property type="component" value="Chromosome"/>
</dbReference>